<accession>A0A1I2G6K9</accession>
<dbReference type="Proteomes" id="UP000199645">
    <property type="component" value="Unassembled WGS sequence"/>
</dbReference>
<proteinExistence type="predicted"/>
<dbReference type="OrthoDB" id="3698720at2"/>
<reference evidence="1 2" key="1">
    <citation type="submission" date="2016-10" db="EMBL/GenBank/DDBJ databases">
        <authorList>
            <person name="de Groot N.N."/>
        </authorList>
    </citation>
    <scope>NUCLEOTIDE SEQUENCE [LARGE SCALE GENOMIC DNA]</scope>
    <source>
        <strain evidence="1 2">DSM 43019</strain>
    </source>
</reference>
<dbReference type="RefSeq" id="WP_093615140.1">
    <property type="nucleotide sequence ID" value="NZ_BOMT01000023.1"/>
</dbReference>
<evidence type="ECO:0000313" key="2">
    <source>
        <dbReference type="Proteomes" id="UP000199645"/>
    </source>
</evidence>
<keyword evidence="2" id="KW-1185">Reference proteome</keyword>
<organism evidence="1 2">
    <name type="scientific">Actinoplanes philippinensis</name>
    <dbReference type="NCBI Taxonomy" id="35752"/>
    <lineage>
        <taxon>Bacteria</taxon>
        <taxon>Bacillati</taxon>
        <taxon>Actinomycetota</taxon>
        <taxon>Actinomycetes</taxon>
        <taxon>Micromonosporales</taxon>
        <taxon>Micromonosporaceae</taxon>
        <taxon>Actinoplanes</taxon>
    </lineage>
</organism>
<sequence length="177" mass="19584">MRDVWPAALAAAFSALRGRSIEAWQGVEMSVRGGDEGVPEYATEPCLQLFLLEMVCASGPAVTIGTCQDDLGFGLRAEPGTIRAGDDWGRGFRRRTLTELPTGLVQDVEVYRDGDVLAEVRIRFAERELLLMAGESDEGWAGELTWRRLDESVLVFTDPGEAERVSWMPSRGPLHRM</sequence>
<evidence type="ECO:0000313" key="1">
    <source>
        <dbReference type="EMBL" id="SFF12251.1"/>
    </source>
</evidence>
<dbReference type="AlphaFoldDB" id="A0A1I2G6K9"/>
<dbReference type="STRING" id="35752.SAMN05421541_106200"/>
<name>A0A1I2G6K9_9ACTN</name>
<gene>
    <name evidence="1" type="ORF">SAMN05421541_106200</name>
</gene>
<dbReference type="EMBL" id="FONV01000006">
    <property type="protein sequence ID" value="SFF12251.1"/>
    <property type="molecule type" value="Genomic_DNA"/>
</dbReference>
<protein>
    <submittedName>
        <fullName evidence="1">Uncharacterized protein</fullName>
    </submittedName>
</protein>